<protein>
    <submittedName>
        <fullName evidence="3">Lactonase family protein</fullName>
    </submittedName>
</protein>
<evidence type="ECO:0000256" key="1">
    <source>
        <dbReference type="ARBA" id="ARBA00005564"/>
    </source>
</evidence>
<gene>
    <name evidence="3" type="ORF">K5I21_19665</name>
</gene>
<organism evidence="3 4">
    <name type="scientific">Clostridium symbiosum</name>
    <name type="common">Bacteroides symbiosus</name>
    <dbReference type="NCBI Taxonomy" id="1512"/>
    <lineage>
        <taxon>Bacteria</taxon>
        <taxon>Bacillati</taxon>
        <taxon>Bacillota</taxon>
        <taxon>Clostridia</taxon>
        <taxon>Lachnospirales</taxon>
        <taxon>Lachnospiraceae</taxon>
        <taxon>Otoolea</taxon>
    </lineage>
</organism>
<dbReference type="InterPro" id="IPR015943">
    <property type="entry name" value="WD40/YVTN_repeat-like_dom_sf"/>
</dbReference>
<dbReference type="EMBL" id="JAINVB010000001">
    <property type="protein sequence ID" value="MCK0088048.1"/>
    <property type="molecule type" value="Genomic_DNA"/>
</dbReference>
<evidence type="ECO:0000313" key="4">
    <source>
        <dbReference type="Proteomes" id="UP001203136"/>
    </source>
</evidence>
<feature type="region of interest" description="Disordered" evidence="2">
    <location>
        <begin position="1"/>
        <end position="47"/>
    </location>
</feature>
<comment type="caution">
    <text evidence="3">The sequence shown here is derived from an EMBL/GenBank/DDBJ whole genome shotgun (WGS) entry which is preliminary data.</text>
</comment>
<reference evidence="3" key="1">
    <citation type="journal article" date="2022" name="Cell Host Microbe">
        <title>Colonization of the live biotherapeutic product VE303 and modulation of the microbiota and metabolites in healthy volunteers.</title>
        <authorList>
            <person name="Dsouza M."/>
            <person name="Menon R."/>
            <person name="Crossette E."/>
            <person name="Bhattarai S.K."/>
            <person name="Schneider J."/>
            <person name="Kim Y.G."/>
            <person name="Reddy S."/>
            <person name="Caballero S."/>
            <person name="Felix C."/>
            <person name="Cornacchione L."/>
            <person name="Hendrickson J."/>
            <person name="Watson A.R."/>
            <person name="Minot S.S."/>
            <person name="Greenfield N."/>
            <person name="Schopf L."/>
            <person name="Szabady R."/>
            <person name="Patarroyo J."/>
            <person name="Smith W."/>
            <person name="Harrison P."/>
            <person name="Kuijper E.J."/>
            <person name="Kelly C.P."/>
            <person name="Olle B."/>
            <person name="Bobilev D."/>
            <person name="Silber J.L."/>
            <person name="Bucci V."/>
            <person name="Roberts B."/>
            <person name="Faith J."/>
            <person name="Norman J.M."/>
        </authorList>
    </citation>
    <scope>NUCLEOTIDE SEQUENCE</scope>
    <source>
        <strain evidence="3">VE303-04</strain>
    </source>
</reference>
<comment type="similarity">
    <text evidence="1">Belongs to the cycloisomerase 2 family.</text>
</comment>
<dbReference type="InterPro" id="IPR019405">
    <property type="entry name" value="Lactonase_7-beta_prop"/>
</dbReference>
<accession>A0AAW5F857</accession>
<dbReference type="InterPro" id="IPR011045">
    <property type="entry name" value="N2O_reductase_N"/>
</dbReference>
<dbReference type="Pfam" id="PF10282">
    <property type="entry name" value="Lactonase"/>
    <property type="match status" value="1"/>
</dbReference>
<evidence type="ECO:0000256" key="2">
    <source>
        <dbReference type="SAM" id="MobiDB-lite"/>
    </source>
</evidence>
<dbReference type="AlphaFoldDB" id="A0AAW5F857"/>
<dbReference type="SUPFAM" id="SSF50974">
    <property type="entry name" value="Nitrous oxide reductase, N-terminal domain"/>
    <property type="match status" value="1"/>
</dbReference>
<name>A0AAW5F857_CLOSY</name>
<feature type="compositionally biased region" description="Polar residues" evidence="2">
    <location>
        <begin position="1"/>
        <end position="11"/>
    </location>
</feature>
<evidence type="ECO:0000313" key="3">
    <source>
        <dbReference type="EMBL" id="MCK0088048.1"/>
    </source>
</evidence>
<dbReference type="GO" id="GO:0017057">
    <property type="term" value="F:6-phosphogluconolactonase activity"/>
    <property type="evidence" value="ECO:0007669"/>
    <property type="project" value="TreeGrafter"/>
</dbReference>
<dbReference type="PANTHER" id="PTHR30344">
    <property type="entry name" value="6-PHOSPHOGLUCONOLACTONASE-RELATED"/>
    <property type="match status" value="1"/>
</dbReference>
<dbReference type="Gene3D" id="2.130.10.10">
    <property type="entry name" value="YVTN repeat-like/Quinoprotein amine dehydrogenase"/>
    <property type="match status" value="1"/>
</dbReference>
<sequence length="398" mass="44443">MVVNLKSNTEPNPKPDDSQNPEISKNTNNDIIPTQKTNIENTTKLNNHPTDYSYPLDVYIGTYNSDNSKGLYHFTVSQDTGIMSQPELFYEAPNAKWISLQRDSMAFPIEKQGKAGTCFLTLKEKEIDHVEEFLEEKQTPCYILQDGSSVYTANYHEGNVMVYHLEKGVPSLIKRIENGDRAGCHQIILHEPYILVPCLEQNKIRLFDKENGYIPAGEILFPKGSGPRHGVFNRAHTKLYVVSELSNELFIFNVNKNQFTLEQTLSVLPEASHLASADRVSKKERESVKKAEPAAAAIRLTSDEKFLYISIRGLDILAVINVQGEKAAVIQHGSCGGVHPRDFILSPDENFLLAANRFAGGIVSIGRDRTSGLLKGLLDSVPMPEGVSLTFRNNTQQH</sequence>
<dbReference type="RefSeq" id="WP_024739611.1">
    <property type="nucleotide sequence ID" value="NZ_JAINVB010000001.1"/>
</dbReference>
<proteinExistence type="inferred from homology"/>
<dbReference type="Proteomes" id="UP001203136">
    <property type="component" value="Unassembled WGS sequence"/>
</dbReference>
<dbReference type="PANTHER" id="PTHR30344:SF1">
    <property type="entry name" value="6-PHOSPHOGLUCONOLACTONASE"/>
    <property type="match status" value="1"/>
</dbReference>
<dbReference type="InterPro" id="IPR050282">
    <property type="entry name" value="Cycloisomerase_2"/>
</dbReference>
<feature type="compositionally biased region" description="Polar residues" evidence="2">
    <location>
        <begin position="18"/>
        <end position="47"/>
    </location>
</feature>